<feature type="transmembrane region" description="Helical" evidence="6">
    <location>
        <begin position="295"/>
        <end position="313"/>
    </location>
</feature>
<dbReference type="PANTHER" id="PTHR16950:SF16">
    <property type="entry name" value="ZINC TRANSPORTER ZIP13"/>
    <property type="match status" value="1"/>
</dbReference>
<keyword evidence="3 6" id="KW-1133">Transmembrane helix</keyword>
<comment type="subcellular location">
    <subcellularLocation>
        <location evidence="1">Membrane</location>
        <topology evidence="1">Multi-pass membrane protein</topology>
    </subcellularLocation>
</comment>
<comment type="similarity">
    <text evidence="5">Belongs to the ZIP transporter (TC 2.A.5) family. KE4/Catsup subfamily.</text>
</comment>
<organism evidence="7 8">
    <name type="scientific">Oesophagostomum dentatum</name>
    <name type="common">Nodular worm</name>
    <dbReference type="NCBI Taxonomy" id="61180"/>
    <lineage>
        <taxon>Eukaryota</taxon>
        <taxon>Metazoa</taxon>
        <taxon>Ecdysozoa</taxon>
        <taxon>Nematoda</taxon>
        <taxon>Chromadorea</taxon>
        <taxon>Rhabditida</taxon>
        <taxon>Rhabditina</taxon>
        <taxon>Rhabditomorpha</taxon>
        <taxon>Strongyloidea</taxon>
        <taxon>Strongylidae</taxon>
        <taxon>Oesophagostomum</taxon>
    </lineage>
</organism>
<keyword evidence="4 6" id="KW-0472">Membrane</keyword>
<dbReference type="OrthoDB" id="200954at2759"/>
<reference evidence="7 8" key="1">
    <citation type="submission" date="2014-03" db="EMBL/GenBank/DDBJ databases">
        <title>Draft genome of the hookworm Oesophagostomum dentatum.</title>
        <authorList>
            <person name="Mitreva M."/>
        </authorList>
    </citation>
    <scope>NUCLEOTIDE SEQUENCE [LARGE SCALE GENOMIC DNA]</scope>
    <source>
        <strain evidence="7 8">OD-Hann</strain>
    </source>
</reference>
<proteinExistence type="inferred from homology"/>
<protein>
    <submittedName>
        <fullName evidence="7">Metal cation transporter, ZIP family</fullName>
    </submittedName>
</protein>
<feature type="transmembrane region" description="Helical" evidence="6">
    <location>
        <begin position="66"/>
        <end position="87"/>
    </location>
</feature>
<evidence type="ECO:0000256" key="3">
    <source>
        <dbReference type="ARBA" id="ARBA00022989"/>
    </source>
</evidence>
<feature type="transmembrane region" description="Helical" evidence="6">
    <location>
        <begin position="230"/>
        <end position="250"/>
    </location>
</feature>
<evidence type="ECO:0000256" key="6">
    <source>
        <dbReference type="SAM" id="Phobius"/>
    </source>
</evidence>
<dbReference type="PANTHER" id="PTHR16950">
    <property type="entry name" value="ZINC TRANSPORTER SLC39A7 HISTIDINE-RICH MEMBRANE PROTEIN KE4"/>
    <property type="match status" value="1"/>
</dbReference>
<feature type="transmembrane region" description="Helical" evidence="6">
    <location>
        <begin position="262"/>
        <end position="283"/>
    </location>
</feature>
<keyword evidence="8" id="KW-1185">Reference proteome</keyword>
<dbReference type="Pfam" id="PF02535">
    <property type="entry name" value="Zip"/>
    <property type="match status" value="1"/>
</dbReference>
<dbReference type="InterPro" id="IPR003689">
    <property type="entry name" value="ZIP"/>
</dbReference>
<dbReference type="EMBL" id="KN554937">
    <property type="protein sequence ID" value="KHJ88956.1"/>
    <property type="molecule type" value="Genomic_DNA"/>
</dbReference>
<keyword evidence="2 6" id="KW-0812">Transmembrane</keyword>
<sequence>MLLVIPNLFTNSNFFEENSPCAFKNQPSIVLALRDDCFRAEEELRREAEEISRLLNPPKQEVPISAWLWSLFGCSLVVLSGILPALILPANSSEYLQTEEGKNNLNLLLSFAVGSLLGDVFLHLLPETWSDLEVDIDRIGFFSLAGLLICSVIEKLCSTTEQSQHKICAIMNLCANLVDNFTHGLAVGASFLISPKFGLMTTFAILVHEIPHEISDFAILLRADFNKVDAVKAQFVTASGGVIGACVALYLRSGSVESPEWILPFTAGGFINIALAQILPELNREKNRGQNIKQLIMILSGVGVMLAVSRFHIA</sequence>
<evidence type="ECO:0000256" key="4">
    <source>
        <dbReference type="ARBA" id="ARBA00023136"/>
    </source>
</evidence>
<accession>A0A0B1SYG3</accession>
<dbReference type="GO" id="GO:0006882">
    <property type="term" value="P:intracellular zinc ion homeostasis"/>
    <property type="evidence" value="ECO:0007669"/>
    <property type="project" value="TreeGrafter"/>
</dbReference>
<dbReference type="Proteomes" id="UP000053660">
    <property type="component" value="Unassembled WGS sequence"/>
</dbReference>
<dbReference type="GO" id="GO:0016020">
    <property type="term" value="C:membrane"/>
    <property type="evidence" value="ECO:0007669"/>
    <property type="project" value="UniProtKB-SubCell"/>
</dbReference>
<evidence type="ECO:0000256" key="1">
    <source>
        <dbReference type="ARBA" id="ARBA00004141"/>
    </source>
</evidence>
<evidence type="ECO:0000313" key="7">
    <source>
        <dbReference type="EMBL" id="KHJ88956.1"/>
    </source>
</evidence>
<evidence type="ECO:0000256" key="2">
    <source>
        <dbReference type="ARBA" id="ARBA00022692"/>
    </source>
</evidence>
<name>A0A0B1SYG3_OESDE</name>
<dbReference type="GO" id="GO:0005385">
    <property type="term" value="F:zinc ion transmembrane transporter activity"/>
    <property type="evidence" value="ECO:0007669"/>
    <property type="project" value="TreeGrafter"/>
</dbReference>
<evidence type="ECO:0000313" key="8">
    <source>
        <dbReference type="Proteomes" id="UP000053660"/>
    </source>
</evidence>
<gene>
    <name evidence="7" type="ORF">OESDEN_11239</name>
</gene>
<evidence type="ECO:0000256" key="5">
    <source>
        <dbReference type="ARBA" id="ARBA00038485"/>
    </source>
</evidence>
<dbReference type="AlphaFoldDB" id="A0A0B1SYG3"/>